<sequence length="180" mass="19790">MTGPTLHVATRDGLTFAEAMDRAPDGFALLTTPWRYEIVTTAEARRSAPEGVFEARAFTAHTELRWLHDDADRGRAVVLSEDPSALPDDFAKPDPVEAIGTETGGYLLWGKAVETSDGWTTLTTERIGSLRVPGEFARGAHVALTTCEYIARDPEHGNAYIAEERLRSFELSELLTKEKA</sequence>
<evidence type="ECO:0000313" key="1">
    <source>
        <dbReference type="EMBL" id="NKZ07283.1"/>
    </source>
</evidence>
<dbReference type="NCBIfam" id="TIGR03984">
    <property type="entry name" value="CRISPR-associated protein Csx19"/>
    <property type="match status" value="1"/>
</dbReference>
<organism evidence="1 2">
    <name type="scientific">Actinomadura latina</name>
    <dbReference type="NCBI Taxonomy" id="163603"/>
    <lineage>
        <taxon>Bacteria</taxon>
        <taxon>Bacillati</taxon>
        <taxon>Actinomycetota</taxon>
        <taxon>Actinomycetes</taxon>
        <taxon>Streptosporangiales</taxon>
        <taxon>Thermomonosporaceae</taxon>
        <taxon>Actinomadura</taxon>
    </lineage>
</organism>
<reference evidence="1 2" key="1">
    <citation type="submission" date="2020-04" db="EMBL/GenBank/DDBJ databases">
        <title>MicrobeNet Type strains.</title>
        <authorList>
            <person name="Nicholson A.C."/>
        </authorList>
    </citation>
    <scope>NUCLEOTIDE SEQUENCE [LARGE SCALE GENOMIC DNA]</scope>
    <source>
        <strain evidence="1 2">ATCC BAA-277</strain>
    </source>
</reference>
<accession>A0A846ZA51</accession>
<protein>
    <submittedName>
        <fullName evidence="1">TIGR03984 family CRISPR-associated protein</fullName>
    </submittedName>
</protein>
<gene>
    <name evidence="1" type="ORF">HGB48_26635</name>
</gene>
<keyword evidence="2" id="KW-1185">Reference proteome</keyword>
<dbReference type="Proteomes" id="UP000579250">
    <property type="component" value="Unassembled WGS sequence"/>
</dbReference>
<dbReference type="AlphaFoldDB" id="A0A846ZA51"/>
<comment type="caution">
    <text evidence="1">The sequence shown here is derived from an EMBL/GenBank/DDBJ whole genome shotgun (WGS) entry which is preliminary data.</text>
</comment>
<proteinExistence type="predicted"/>
<evidence type="ECO:0000313" key="2">
    <source>
        <dbReference type="Proteomes" id="UP000579250"/>
    </source>
</evidence>
<dbReference type="InterPro" id="IPR023815">
    <property type="entry name" value="CRISPR-assoc_Csx19"/>
</dbReference>
<name>A0A846ZA51_9ACTN</name>
<dbReference type="EMBL" id="JAAXPI010000051">
    <property type="protein sequence ID" value="NKZ07283.1"/>
    <property type="molecule type" value="Genomic_DNA"/>
</dbReference>
<dbReference type="RefSeq" id="WP_067641302.1">
    <property type="nucleotide sequence ID" value="NZ_JAAXPI010000051.1"/>
</dbReference>